<keyword evidence="4 7" id="KW-1133">Transmembrane helix</keyword>
<evidence type="ECO:0000313" key="11">
    <source>
        <dbReference type="Proteomes" id="UP000033956"/>
    </source>
</evidence>
<feature type="domain" description="ABC3 transporter permease C-terminal" evidence="8">
    <location>
        <begin position="278"/>
        <end position="393"/>
    </location>
</feature>
<evidence type="ECO:0000256" key="6">
    <source>
        <dbReference type="ARBA" id="ARBA00038076"/>
    </source>
</evidence>
<feature type="transmembrane region" description="Helical" evidence="7">
    <location>
        <begin position="273"/>
        <end position="297"/>
    </location>
</feature>
<dbReference type="PANTHER" id="PTHR30572">
    <property type="entry name" value="MEMBRANE COMPONENT OF TRANSPORTER-RELATED"/>
    <property type="match status" value="1"/>
</dbReference>
<keyword evidence="11" id="KW-1185">Reference proteome</keyword>
<dbReference type="InterPro" id="IPR050250">
    <property type="entry name" value="Macrolide_Exporter_MacB"/>
</dbReference>
<comment type="subcellular location">
    <subcellularLocation>
        <location evidence="1">Cell membrane</location>
        <topology evidence="1">Multi-pass membrane protein</topology>
    </subcellularLocation>
</comment>
<sequence>MSGFVGALGDAWAELRHHKLRVLLSLIGIAVSVAAITAVVALGEYQRQSMAEQSDRYGGRQATVTVSAMSTDTAPFDAAAFDERVDAVSERYEFSHRTRVVDGLQLEVQTPDQVQPVTAKLVDEAWPVMHRTALAEGRWFRSGDGDLLAPPVVISEALWDAFGRPALGAFALPLAGELAGSYPVIGITPRQYPGDEEKSIVLLGDSYSARVDVLPPEAGVMWEFWVSDDLVADVGPVLAMDLRAGLEGTEVMVSRSDWGSRPENADQAAVFEAITGGIAGLVLLLGGLGLVNIQLVAMRQRIREIGVRRSFGATGGRVFFSVLLESVVATAVAGVVGIALAVAILKAPFVESLFVGMQDIPAFPFRAAVIGLTAAVAIGALAGFIPALAAVRAKVIDALRF</sequence>
<proteinExistence type="inferred from homology"/>
<reference evidence="10 11" key="1">
    <citation type="submission" date="2015-02" db="EMBL/GenBank/DDBJ databases">
        <title>Draft genome sequences of ten Microbacterium spp. with emphasis on heavy metal contaminated environments.</title>
        <authorList>
            <person name="Corretto E."/>
        </authorList>
    </citation>
    <scope>NUCLEOTIDE SEQUENCE [LARGE SCALE GENOMIC DNA]</scope>
    <source>
        <strain evidence="10 11">DSM 12510</strain>
    </source>
</reference>
<accession>A0A0M2HAF3</accession>
<keyword evidence="10" id="KW-0547">Nucleotide-binding</keyword>
<dbReference type="OrthoDB" id="3510103at2"/>
<dbReference type="RefSeq" id="WP_045274831.1">
    <property type="nucleotide sequence ID" value="NZ_BAAAUP010000006.1"/>
</dbReference>
<evidence type="ECO:0000256" key="5">
    <source>
        <dbReference type="ARBA" id="ARBA00023136"/>
    </source>
</evidence>
<organism evidence="10 11">
    <name type="scientific">Microbacterium terrae</name>
    <dbReference type="NCBI Taxonomy" id="69369"/>
    <lineage>
        <taxon>Bacteria</taxon>
        <taxon>Bacillati</taxon>
        <taxon>Actinomycetota</taxon>
        <taxon>Actinomycetes</taxon>
        <taxon>Micrococcales</taxon>
        <taxon>Microbacteriaceae</taxon>
        <taxon>Microbacterium</taxon>
    </lineage>
</organism>
<keyword evidence="10" id="KW-0067">ATP-binding</keyword>
<dbReference type="PANTHER" id="PTHR30572:SF4">
    <property type="entry name" value="ABC TRANSPORTER PERMEASE YTRF"/>
    <property type="match status" value="1"/>
</dbReference>
<evidence type="ECO:0000256" key="4">
    <source>
        <dbReference type="ARBA" id="ARBA00022989"/>
    </source>
</evidence>
<dbReference type="GO" id="GO:0005524">
    <property type="term" value="F:ATP binding"/>
    <property type="evidence" value="ECO:0007669"/>
    <property type="project" value="UniProtKB-KW"/>
</dbReference>
<feature type="transmembrane region" description="Helical" evidence="7">
    <location>
        <begin position="365"/>
        <end position="391"/>
    </location>
</feature>
<dbReference type="GO" id="GO:0022857">
    <property type="term" value="F:transmembrane transporter activity"/>
    <property type="evidence" value="ECO:0007669"/>
    <property type="project" value="TreeGrafter"/>
</dbReference>
<protein>
    <submittedName>
        <fullName evidence="10">Macrolide export ATP-binding/permease protein MacB</fullName>
        <ecNumber evidence="10">3.6.3.-</ecNumber>
    </submittedName>
</protein>
<evidence type="ECO:0000259" key="9">
    <source>
        <dbReference type="Pfam" id="PF12704"/>
    </source>
</evidence>
<evidence type="ECO:0000256" key="3">
    <source>
        <dbReference type="ARBA" id="ARBA00022692"/>
    </source>
</evidence>
<evidence type="ECO:0000256" key="2">
    <source>
        <dbReference type="ARBA" id="ARBA00022475"/>
    </source>
</evidence>
<feature type="domain" description="MacB-like periplasmic core" evidence="9">
    <location>
        <begin position="23"/>
        <end position="194"/>
    </location>
</feature>
<keyword evidence="5 7" id="KW-0472">Membrane</keyword>
<evidence type="ECO:0000313" key="10">
    <source>
        <dbReference type="EMBL" id="KJL43557.1"/>
    </source>
</evidence>
<keyword evidence="3 7" id="KW-0812">Transmembrane</keyword>
<name>A0A0M2HAF3_9MICO</name>
<gene>
    <name evidence="10" type="primary">macB</name>
    <name evidence="10" type="ORF">RS81_00865</name>
</gene>
<feature type="transmembrane region" description="Helical" evidence="7">
    <location>
        <begin position="318"/>
        <end position="345"/>
    </location>
</feature>
<feature type="transmembrane region" description="Helical" evidence="7">
    <location>
        <begin position="22"/>
        <end position="43"/>
    </location>
</feature>
<dbReference type="Pfam" id="PF12704">
    <property type="entry name" value="MacB_PCD"/>
    <property type="match status" value="1"/>
</dbReference>
<comment type="caution">
    <text evidence="10">The sequence shown here is derived from an EMBL/GenBank/DDBJ whole genome shotgun (WGS) entry which is preliminary data.</text>
</comment>
<dbReference type="EMBL" id="JYIZ01000037">
    <property type="protein sequence ID" value="KJL43557.1"/>
    <property type="molecule type" value="Genomic_DNA"/>
</dbReference>
<dbReference type="Pfam" id="PF02687">
    <property type="entry name" value="FtsX"/>
    <property type="match status" value="1"/>
</dbReference>
<keyword evidence="2" id="KW-1003">Cell membrane</keyword>
<dbReference type="GO" id="GO:0016787">
    <property type="term" value="F:hydrolase activity"/>
    <property type="evidence" value="ECO:0007669"/>
    <property type="project" value="UniProtKB-KW"/>
</dbReference>
<dbReference type="Proteomes" id="UP000033956">
    <property type="component" value="Unassembled WGS sequence"/>
</dbReference>
<dbReference type="EC" id="3.6.3.-" evidence="10"/>
<evidence type="ECO:0000259" key="8">
    <source>
        <dbReference type="Pfam" id="PF02687"/>
    </source>
</evidence>
<dbReference type="InterPro" id="IPR025857">
    <property type="entry name" value="MacB_PCD"/>
</dbReference>
<evidence type="ECO:0000256" key="7">
    <source>
        <dbReference type="SAM" id="Phobius"/>
    </source>
</evidence>
<dbReference type="STRING" id="92835.RS81_00865"/>
<evidence type="ECO:0000256" key="1">
    <source>
        <dbReference type="ARBA" id="ARBA00004651"/>
    </source>
</evidence>
<keyword evidence="10" id="KW-0378">Hydrolase</keyword>
<dbReference type="InterPro" id="IPR003838">
    <property type="entry name" value="ABC3_permease_C"/>
</dbReference>
<dbReference type="PATRIC" id="fig|92835.4.peg.883"/>
<comment type="similarity">
    <text evidence="6">Belongs to the ABC-4 integral membrane protein family.</text>
</comment>
<dbReference type="AlphaFoldDB" id="A0A0M2HAF3"/>
<dbReference type="GO" id="GO:0005886">
    <property type="term" value="C:plasma membrane"/>
    <property type="evidence" value="ECO:0007669"/>
    <property type="project" value="UniProtKB-SubCell"/>
</dbReference>